<dbReference type="SUPFAM" id="SSF55729">
    <property type="entry name" value="Acyl-CoA N-acyltransferases (Nat)"/>
    <property type="match status" value="1"/>
</dbReference>
<comment type="caution">
    <text evidence="3">The sequence shown here is derived from an EMBL/GenBank/DDBJ whole genome shotgun (WGS) entry which is preliminary data.</text>
</comment>
<dbReference type="Pfam" id="PF00583">
    <property type="entry name" value="Acetyltransf_1"/>
    <property type="match status" value="1"/>
</dbReference>
<dbReference type="PROSITE" id="PS51186">
    <property type="entry name" value="GNAT"/>
    <property type="match status" value="1"/>
</dbReference>
<evidence type="ECO:0000259" key="2">
    <source>
        <dbReference type="PROSITE" id="PS51186"/>
    </source>
</evidence>
<dbReference type="InterPro" id="IPR050769">
    <property type="entry name" value="NAT_camello-type"/>
</dbReference>
<protein>
    <submittedName>
        <fullName evidence="3">GNAT family N-acetyltransferase</fullName>
    </submittedName>
</protein>
<accession>A0ABN2SX34</accession>
<keyword evidence="1" id="KW-0808">Transferase</keyword>
<proteinExistence type="predicted"/>
<feature type="domain" description="N-acetyltransferase" evidence="2">
    <location>
        <begin position="3"/>
        <end position="166"/>
    </location>
</feature>
<organism evidence="3 4">
    <name type="scientific">Catenulispora subtropica</name>
    <dbReference type="NCBI Taxonomy" id="450798"/>
    <lineage>
        <taxon>Bacteria</taxon>
        <taxon>Bacillati</taxon>
        <taxon>Actinomycetota</taxon>
        <taxon>Actinomycetes</taxon>
        <taxon>Catenulisporales</taxon>
        <taxon>Catenulisporaceae</taxon>
        <taxon>Catenulispora</taxon>
    </lineage>
</organism>
<dbReference type="Proteomes" id="UP001499854">
    <property type="component" value="Unassembled WGS sequence"/>
</dbReference>
<dbReference type="Gene3D" id="3.40.630.30">
    <property type="match status" value="1"/>
</dbReference>
<dbReference type="PANTHER" id="PTHR13947:SF37">
    <property type="entry name" value="LD18367P"/>
    <property type="match status" value="1"/>
</dbReference>
<dbReference type="RefSeq" id="WP_344661262.1">
    <property type="nucleotide sequence ID" value="NZ_BAAAQM010000051.1"/>
</dbReference>
<dbReference type="CDD" id="cd04301">
    <property type="entry name" value="NAT_SF"/>
    <property type="match status" value="1"/>
</dbReference>
<sequence>MQITIREALPNELDAAGELTAAAYADDALAEPAYLPRLRDAAARHAADGTWQLVAVDAGGTVVGAAVYTVAGSEYADIARGAEAELRMLATAKTARGRGVGEALVRHCLDRAGAEHRDALVLSTKPQMAAAQRLYTRLGFQRIPERDWEYAPGKALLTFRMPVTAGTAVGPAD</sequence>
<name>A0ABN2SX34_9ACTN</name>
<dbReference type="InterPro" id="IPR016181">
    <property type="entry name" value="Acyl_CoA_acyltransferase"/>
</dbReference>
<gene>
    <name evidence="3" type="ORF">GCM10009838_67860</name>
</gene>
<reference evidence="3 4" key="1">
    <citation type="journal article" date="2019" name="Int. J. Syst. Evol. Microbiol.">
        <title>The Global Catalogue of Microorganisms (GCM) 10K type strain sequencing project: providing services to taxonomists for standard genome sequencing and annotation.</title>
        <authorList>
            <consortium name="The Broad Institute Genomics Platform"/>
            <consortium name="The Broad Institute Genome Sequencing Center for Infectious Disease"/>
            <person name="Wu L."/>
            <person name="Ma J."/>
        </authorList>
    </citation>
    <scope>NUCLEOTIDE SEQUENCE [LARGE SCALE GENOMIC DNA]</scope>
    <source>
        <strain evidence="3 4">JCM 16013</strain>
    </source>
</reference>
<dbReference type="PANTHER" id="PTHR13947">
    <property type="entry name" value="GNAT FAMILY N-ACETYLTRANSFERASE"/>
    <property type="match status" value="1"/>
</dbReference>
<evidence type="ECO:0000313" key="4">
    <source>
        <dbReference type="Proteomes" id="UP001499854"/>
    </source>
</evidence>
<dbReference type="EMBL" id="BAAAQM010000051">
    <property type="protein sequence ID" value="GAA1994063.1"/>
    <property type="molecule type" value="Genomic_DNA"/>
</dbReference>
<evidence type="ECO:0000256" key="1">
    <source>
        <dbReference type="ARBA" id="ARBA00022679"/>
    </source>
</evidence>
<keyword evidence="4" id="KW-1185">Reference proteome</keyword>
<dbReference type="InterPro" id="IPR000182">
    <property type="entry name" value="GNAT_dom"/>
</dbReference>
<evidence type="ECO:0000313" key="3">
    <source>
        <dbReference type="EMBL" id="GAA1994063.1"/>
    </source>
</evidence>